<gene>
    <name evidence="1" type="ORF">BC936DRAFT_141958</name>
</gene>
<keyword evidence="2" id="KW-1185">Reference proteome</keyword>
<dbReference type="EMBL" id="RBNI01000021">
    <property type="protein sequence ID" value="RUP52422.1"/>
    <property type="molecule type" value="Genomic_DNA"/>
</dbReference>
<dbReference type="OrthoDB" id="25002at2759"/>
<dbReference type="AlphaFoldDB" id="A0A433DNI9"/>
<proteinExistence type="predicted"/>
<dbReference type="Proteomes" id="UP000268093">
    <property type="component" value="Unassembled WGS sequence"/>
</dbReference>
<protein>
    <submittedName>
        <fullName evidence="1">Uncharacterized protein</fullName>
    </submittedName>
</protein>
<sequence length="125" mass="13504">MTGSELVGGVRGDVTLRKSTNTRSLSITQLHSATLPLLPTSPPVRTTMSQPASSPAHSQWYFKKDDLLRTPSALQHNIPFENEKLDRAKGCTFILTVGMALKLSVSTPSHAHYTAACIHFSGSSL</sequence>
<accession>A0A433DNI9</accession>
<name>A0A433DNI9_9FUNG</name>
<evidence type="ECO:0000313" key="2">
    <source>
        <dbReference type="Proteomes" id="UP000268093"/>
    </source>
</evidence>
<dbReference type="SUPFAM" id="SSF47954">
    <property type="entry name" value="Cyclin-like"/>
    <property type="match status" value="1"/>
</dbReference>
<evidence type="ECO:0000313" key="1">
    <source>
        <dbReference type="EMBL" id="RUP52422.1"/>
    </source>
</evidence>
<reference evidence="1 2" key="1">
    <citation type="journal article" date="2018" name="New Phytol.">
        <title>Phylogenomics of Endogonaceae and evolution of mycorrhizas within Mucoromycota.</title>
        <authorList>
            <person name="Chang Y."/>
            <person name="Desiro A."/>
            <person name="Na H."/>
            <person name="Sandor L."/>
            <person name="Lipzen A."/>
            <person name="Clum A."/>
            <person name="Barry K."/>
            <person name="Grigoriev I.V."/>
            <person name="Martin F.M."/>
            <person name="Stajich J.E."/>
            <person name="Smith M.E."/>
            <person name="Bonito G."/>
            <person name="Spatafora J.W."/>
        </authorList>
    </citation>
    <scope>NUCLEOTIDE SEQUENCE [LARGE SCALE GENOMIC DNA]</scope>
    <source>
        <strain evidence="1 2">GMNB39</strain>
    </source>
</reference>
<comment type="caution">
    <text evidence="1">The sequence shown here is derived from an EMBL/GenBank/DDBJ whole genome shotgun (WGS) entry which is preliminary data.</text>
</comment>
<dbReference type="Gene3D" id="1.10.472.10">
    <property type="entry name" value="Cyclin-like"/>
    <property type="match status" value="1"/>
</dbReference>
<organism evidence="1 2">
    <name type="scientific">Jimgerdemannia flammicorona</name>
    <dbReference type="NCBI Taxonomy" id="994334"/>
    <lineage>
        <taxon>Eukaryota</taxon>
        <taxon>Fungi</taxon>
        <taxon>Fungi incertae sedis</taxon>
        <taxon>Mucoromycota</taxon>
        <taxon>Mucoromycotina</taxon>
        <taxon>Endogonomycetes</taxon>
        <taxon>Endogonales</taxon>
        <taxon>Endogonaceae</taxon>
        <taxon>Jimgerdemannia</taxon>
    </lineage>
</organism>
<dbReference type="InterPro" id="IPR036915">
    <property type="entry name" value="Cyclin-like_sf"/>
</dbReference>